<dbReference type="STRING" id="1492898.SY85_22460"/>
<name>A0A172U0E8_9BACT</name>
<organism evidence="3 4">
    <name type="scientific">Flavisolibacter tropicus</name>
    <dbReference type="NCBI Taxonomy" id="1492898"/>
    <lineage>
        <taxon>Bacteria</taxon>
        <taxon>Pseudomonadati</taxon>
        <taxon>Bacteroidota</taxon>
        <taxon>Chitinophagia</taxon>
        <taxon>Chitinophagales</taxon>
        <taxon>Chitinophagaceae</taxon>
        <taxon>Flavisolibacter</taxon>
    </lineage>
</organism>
<gene>
    <name evidence="3" type="ORF">SY85_22460</name>
</gene>
<accession>A0A172U0E8</accession>
<dbReference type="PROSITE" id="PS50853">
    <property type="entry name" value="FN3"/>
    <property type="match status" value="1"/>
</dbReference>
<evidence type="ECO:0000256" key="1">
    <source>
        <dbReference type="SAM" id="Phobius"/>
    </source>
</evidence>
<dbReference type="InterPro" id="IPR036116">
    <property type="entry name" value="FN3_sf"/>
</dbReference>
<keyword evidence="1" id="KW-0812">Transmembrane</keyword>
<evidence type="ECO:0000313" key="4">
    <source>
        <dbReference type="Proteomes" id="UP000077177"/>
    </source>
</evidence>
<dbReference type="InterPro" id="IPR003961">
    <property type="entry name" value="FN3_dom"/>
</dbReference>
<evidence type="ECO:0000259" key="2">
    <source>
        <dbReference type="PROSITE" id="PS50853"/>
    </source>
</evidence>
<dbReference type="CDD" id="cd00063">
    <property type="entry name" value="FN3"/>
    <property type="match status" value="1"/>
</dbReference>
<protein>
    <recommendedName>
        <fullName evidence="2">Fibronectin type-III domain-containing protein</fullName>
    </recommendedName>
</protein>
<dbReference type="EMBL" id="CP011390">
    <property type="protein sequence ID" value="ANE52825.1"/>
    <property type="molecule type" value="Genomic_DNA"/>
</dbReference>
<evidence type="ECO:0000313" key="3">
    <source>
        <dbReference type="EMBL" id="ANE52825.1"/>
    </source>
</evidence>
<keyword evidence="4" id="KW-1185">Reference proteome</keyword>
<feature type="transmembrane region" description="Helical" evidence="1">
    <location>
        <begin position="19"/>
        <end position="37"/>
    </location>
</feature>
<keyword evidence="1" id="KW-1133">Transmembrane helix</keyword>
<dbReference type="Proteomes" id="UP000077177">
    <property type="component" value="Chromosome"/>
</dbReference>
<dbReference type="RefSeq" id="WP_066407975.1">
    <property type="nucleotide sequence ID" value="NZ_CP011390.1"/>
</dbReference>
<keyword evidence="1" id="KW-0472">Membrane</keyword>
<dbReference type="InterPro" id="IPR013783">
    <property type="entry name" value="Ig-like_fold"/>
</dbReference>
<sequence length="1288" mass="145488">MQSVHTIYRKTRSISRKRLVARFLNLVLFNLFLSFFTSSQTIHPVTTAVQLVPPYSVYLPDYAASGTDKLRVILTLNDITQSSYQVKLAIKVELNGRLILQTDPAFQPQPIVLMPWQPVIISGAILSDYLSTANLQFAGGFSRENYERTKALPEGTYKISFTAYDYNRQVPVSNEGYNVFFFKKSEPPVLNLPFHKSRVESKQPQFMTFSWSDRNTPALQSGAWNRPSYRFELFEVRPAGSNPEYIVRSSKPLFSTTTDAATLIYGPAEPLLQDSMEYVWRVQAIDREGREAYSNGGYSQAYLFTYGGQDPFMLNNIGRPVLNGEALGERSGHWNWKVSNQSKVEGWKIQYRKSAANGQQSITDAEQWTWNTEETSDTVFSLFNLEGDHTYEARVQARVKGIYGPWSDIAKFHTSPKRVFECGQQYDQQPLDNAQPLQVATAGMIIRVGDFDMQLLKVEGSSGFFSGYGAITTPLLGFQVNVKFTGIGINDKLVMTSGEVVALSEPMEEWVNERLEVQKDVQVIKGWGETMPDFEAASLEALQDFVQELLGIEDGIWNDTYVYSEKERAEVKGYIGEVKAAVQELSDSDSSNDGAAATKLRKTLQAAKPLLQKLSDNIGKGVLVRLGLIRDELYTTLIEEHIQILEQATTETVQESASHDKGPNINLYDWITGNPTCWDNYPQDKKLAILAFLKKHRKDKSLFEDFKQALDAAIRQEEAIHKSIEELEKYVEEWRKDHPGEQKKVSDIVGNLQAWIGVNRDYFCGIITTLWQRAQLAGKFADEHTPVIHKISSIAAAKLWNNELSQWLSQHAISAKVYLHKVAGSDVDIRQAAGSKTVGKDDAAKEFDEGAFSQNVALWIEHNEQTGEMEVYLKFRNGYLQPPQFAKGRSGDWFAQKIIDRINKKLARSNWDQPILRKQELAGDIDGRYRSEEMDVLQWAVFGMEELGYVVNKAEINPHLWNDIDDKAAYSKSVLNVWAPIAAGGDQGLQEVKDLYELVDFAGEVIENPSVVKDIYNSVTSLSYEDIKGMVQKAYEEKKAQYEKGGTVMQYHTTRDGIQAVMIVAAAAKNLPGIIKKGGNVLQNLKQLLKEIPHADVKAKIRNLDQLLAQKFMEAFEGVDNKLKELLKANPKVFDAWERVAKADVEGLELKVKKFPVNSKRPDVYNAAKEYQKKFSGDADLSFDLDGVSFDDFKDGVLLDAKFGYGKSVFIKSIDDFEEYSIEVINKSLADKLIEQARRQLLVASKKGLKVEWRVSNRLAENGITELFTKEALNNPLFKNIKIVFEKP</sequence>
<dbReference type="SUPFAM" id="SSF49265">
    <property type="entry name" value="Fibronectin type III"/>
    <property type="match status" value="1"/>
</dbReference>
<reference evidence="3 4" key="2">
    <citation type="journal article" date="2016" name="Int. J. Syst. Evol. Microbiol.">
        <title>Flavisolibacter tropicus sp. nov., isolated from tropical soil.</title>
        <authorList>
            <person name="Lee J.J."/>
            <person name="Kang M.S."/>
            <person name="Kim G.S."/>
            <person name="Lee C.S."/>
            <person name="Lim S."/>
            <person name="Lee J."/>
            <person name="Roh S.H."/>
            <person name="Kang H."/>
            <person name="Ha J.M."/>
            <person name="Bae S."/>
            <person name="Jung H.Y."/>
            <person name="Kim M.K."/>
        </authorList>
    </citation>
    <scope>NUCLEOTIDE SEQUENCE [LARGE SCALE GENOMIC DNA]</scope>
    <source>
        <strain evidence="3 4">LCS9</strain>
    </source>
</reference>
<dbReference type="KEGG" id="fla:SY85_22460"/>
<feature type="domain" description="Fibronectin type-III" evidence="2">
    <location>
        <begin position="316"/>
        <end position="417"/>
    </location>
</feature>
<dbReference type="Gene3D" id="2.60.40.10">
    <property type="entry name" value="Immunoglobulins"/>
    <property type="match status" value="2"/>
</dbReference>
<dbReference type="OrthoDB" id="1521695at2"/>
<proteinExistence type="predicted"/>
<reference evidence="4" key="1">
    <citation type="submission" date="2015-01" db="EMBL/GenBank/DDBJ databases">
        <title>Flavisolibacter sp./LCS9/ whole genome sequencing.</title>
        <authorList>
            <person name="Kim M.K."/>
            <person name="Srinivasan S."/>
            <person name="Lee J.-J."/>
        </authorList>
    </citation>
    <scope>NUCLEOTIDE SEQUENCE [LARGE SCALE GENOMIC DNA]</scope>
    <source>
        <strain evidence="4">LCS9</strain>
    </source>
</reference>